<evidence type="ECO:0000313" key="17">
    <source>
        <dbReference type="Proteomes" id="UP001407347"/>
    </source>
</evidence>
<dbReference type="InterPro" id="IPR011102">
    <property type="entry name" value="Sig_transdc_His_kinase_HWE"/>
</dbReference>
<evidence type="ECO:0000256" key="6">
    <source>
        <dbReference type="ARBA" id="ARBA00022606"/>
    </source>
</evidence>
<dbReference type="SMART" id="SM00911">
    <property type="entry name" value="HWE_HK"/>
    <property type="match status" value="1"/>
</dbReference>
<keyword evidence="13" id="KW-0157">Chromophore</keyword>
<protein>
    <recommendedName>
        <fullName evidence="3">Blue-light-activated histidine kinase</fullName>
        <ecNumber evidence="2">2.7.13.3</ecNumber>
    </recommendedName>
</protein>
<feature type="domain" description="PAC" evidence="15">
    <location>
        <begin position="564"/>
        <end position="616"/>
    </location>
</feature>
<evidence type="ECO:0000256" key="12">
    <source>
        <dbReference type="ARBA" id="ARBA00022840"/>
    </source>
</evidence>
<evidence type="ECO:0000259" key="15">
    <source>
        <dbReference type="PROSITE" id="PS50113"/>
    </source>
</evidence>
<dbReference type="Pfam" id="PF01590">
    <property type="entry name" value="GAF"/>
    <property type="match status" value="2"/>
</dbReference>
<comment type="catalytic activity">
    <reaction evidence="1">
        <text>ATP + protein L-histidine = ADP + protein N-phospho-L-histidine.</text>
        <dbReference type="EC" id="2.7.13.3"/>
    </reaction>
</comment>
<dbReference type="EC" id="2.7.13.3" evidence="2"/>
<dbReference type="PROSITE" id="PS50113">
    <property type="entry name" value="PAC"/>
    <property type="match status" value="2"/>
</dbReference>
<keyword evidence="17" id="KW-1185">Reference proteome</keyword>
<feature type="domain" description="PAC" evidence="15">
    <location>
        <begin position="425"/>
        <end position="478"/>
    </location>
</feature>
<evidence type="ECO:0000256" key="2">
    <source>
        <dbReference type="ARBA" id="ARBA00012438"/>
    </source>
</evidence>
<proteinExistence type="predicted"/>
<dbReference type="Pfam" id="PF13185">
    <property type="entry name" value="GAF_2"/>
    <property type="match status" value="1"/>
</dbReference>
<gene>
    <name evidence="16" type="ORF">PUR29_22615</name>
</gene>
<evidence type="ECO:0000256" key="4">
    <source>
        <dbReference type="ARBA" id="ARBA00022543"/>
    </source>
</evidence>
<evidence type="ECO:0000256" key="9">
    <source>
        <dbReference type="ARBA" id="ARBA00022679"/>
    </source>
</evidence>
<evidence type="ECO:0000256" key="3">
    <source>
        <dbReference type="ARBA" id="ARBA00021740"/>
    </source>
</evidence>
<keyword evidence="6" id="KW-0716">Sensory transduction</keyword>
<keyword evidence="8" id="KW-0288">FMN</keyword>
<reference evidence="16 17" key="1">
    <citation type="journal article" date="2023" name="PLoS ONE">
        <title>Complete genome assembly of Hawai'i environmental nontuberculous mycobacteria reveals unexpected co-isolation with methylobacteria.</title>
        <authorList>
            <person name="Hendrix J."/>
            <person name="Epperson L.E."/>
            <person name="Tong E.I."/>
            <person name="Chan Y.L."/>
            <person name="Hasan N.A."/>
            <person name="Dawrs S.N."/>
            <person name="Norton G.J."/>
            <person name="Virdi R."/>
            <person name="Crooks J.L."/>
            <person name="Chan E.D."/>
            <person name="Honda J.R."/>
            <person name="Strong M."/>
        </authorList>
    </citation>
    <scope>NUCLEOTIDE SEQUENCE [LARGE SCALE GENOMIC DNA]</scope>
    <source>
        <strain evidence="16 17">NJH_HI04-1</strain>
    </source>
</reference>
<dbReference type="InterPro" id="IPR013656">
    <property type="entry name" value="PAS_4"/>
</dbReference>
<name>A0ABU9ZXS6_9HYPH</name>
<keyword evidence="4" id="KW-0600">Photoreceptor protein</keyword>
<keyword evidence="9" id="KW-0808">Transferase</keyword>
<dbReference type="PANTHER" id="PTHR43102:SF2">
    <property type="entry name" value="GAF DOMAIN-CONTAINING PROTEIN"/>
    <property type="match status" value="1"/>
</dbReference>
<dbReference type="InterPro" id="IPR029016">
    <property type="entry name" value="GAF-like_dom_sf"/>
</dbReference>
<organism evidence="16 17">
    <name type="scientific">Methylobacterium ajmalii</name>
    <dbReference type="NCBI Taxonomy" id="2738439"/>
    <lineage>
        <taxon>Bacteria</taxon>
        <taxon>Pseudomonadati</taxon>
        <taxon>Pseudomonadota</taxon>
        <taxon>Alphaproteobacteria</taxon>
        <taxon>Hyphomicrobiales</taxon>
        <taxon>Methylobacteriaceae</taxon>
        <taxon>Methylobacterium</taxon>
    </lineage>
</organism>
<sequence length="1098" mass="119267">MQNDTPDTTARDPARIAALDALAILDTPPEQGFDDIVRLASRLCATPVALVSLVAADRQWFKARVGFPQRETALNASVCAHALVEPDLLVIPDLMADPRTAANPLVTGEPFIRFYAGAPLRLTGGHVVGSLCVIDTAPRLGGLTPEQADDLRALARQVSVLLDMRRDVARRDEVLANQRAELQQARRLDLLAKASSALVSATDPAAVLEPILAMGTQALGFDLCFIYDVDREGRHLRLIQSVGTTDEQRAVLSCVDLDLPLCGIVVRTRRPLVLEAVQASTEPRYALAREAGFNAFAGYPIMSRGQLVGVVSFVSTREPAFDAGALTSFAALARLMSGVRERLDVDAVLRASDTRSRLAQEAANIGTFEVDVASGLARVSAEHCRIYGVPEAGVYSLETLTALAVPEDRGIPSTQATIRNGTASTEVEYRIRRANDGALRWISRIGRFVRDDAGVVLRMVGTVQDITARKEAEAELRASEALARENIQRVQLALAAGAIIGTWHWDIPSDRFTIDDAFAHSFGLDPALGRDGIPLEQIVATVHPDDQAGLAAAITEAIARGGAYAHQYRVRRADGRYYWIEANGRVEQGPDGTPLSFPGVLLDVEERRAAQEALRASEAHWRGLFERLSEGFQLAEAIRDSAGEIADFRIIDINPAWTTQIGIPAHQVVGHTARQLFGGAAQDWITAFAQVVDTGEAWGFTKQFTPNGRWYDGNAFKLEGDRFGVIFLDATARVRAENRRMALLALGDDLRDLTTVGAMTQAAAEIVGRTLGATRAGFGRIVGEVEFIDIEQDWTAPGQVSIAGRHRFDDYGDLRAHLARGEPLVIDDVTTDPRTRDAPGPMQAIGIGALINMPVRERGRAVAVFIVHDVRPRVWTAEELAFLRNVADRVEVGVARVRAEELQAVLNKELAHRLKNTLAIVQSIATQTLRGVSERDLVEAFERRVLALSRAHDVLIQKNWSAAKLRAVMESVLSMQTDLDRFALEGPDMDISPQAALSLSLLLHELATNALKYGALSSQSGMVRVSWRTGGGAAPTLVLDWTETGGPVVMPPRNKGGFGSRLIRMGLLGTREADLDFKPTGLRAEFCAPLAEVQVQVH</sequence>
<dbReference type="Gene3D" id="3.30.565.10">
    <property type="entry name" value="Histidine kinase-like ATPase, C-terminal domain"/>
    <property type="match status" value="1"/>
</dbReference>
<dbReference type="CDD" id="cd00130">
    <property type="entry name" value="PAS"/>
    <property type="match status" value="1"/>
</dbReference>
<dbReference type="Gene3D" id="3.30.450.40">
    <property type="match status" value="3"/>
</dbReference>
<evidence type="ECO:0000256" key="8">
    <source>
        <dbReference type="ARBA" id="ARBA00022643"/>
    </source>
</evidence>
<comment type="caution">
    <text evidence="16">The sequence shown here is derived from an EMBL/GenBank/DDBJ whole genome shotgun (WGS) entry which is preliminary data.</text>
</comment>
<dbReference type="Pfam" id="PF07536">
    <property type="entry name" value="HWE_HK"/>
    <property type="match status" value="1"/>
</dbReference>
<dbReference type="PANTHER" id="PTHR43102">
    <property type="entry name" value="SLR1143 PROTEIN"/>
    <property type="match status" value="1"/>
</dbReference>
<dbReference type="Gene3D" id="2.10.70.100">
    <property type="match status" value="1"/>
</dbReference>
<evidence type="ECO:0000256" key="1">
    <source>
        <dbReference type="ARBA" id="ARBA00000085"/>
    </source>
</evidence>
<keyword evidence="11" id="KW-0418">Kinase</keyword>
<dbReference type="InterPro" id="IPR036890">
    <property type="entry name" value="HATPase_C_sf"/>
</dbReference>
<keyword evidence="10" id="KW-0547">Nucleotide-binding</keyword>
<evidence type="ECO:0000256" key="11">
    <source>
        <dbReference type="ARBA" id="ARBA00022777"/>
    </source>
</evidence>
<dbReference type="InterPro" id="IPR001610">
    <property type="entry name" value="PAC"/>
</dbReference>
<dbReference type="SMART" id="SM00065">
    <property type="entry name" value="GAF"/>
    <property type="match status" value="3"/>
</dbReference>
<dbReference type="SMART" id="SM00086">
    <property type="entry name" value="PAC"/>
    <property type="match status" value="2"/>
</dbReference>
<keyword evidence="5" id="KW-0597">Phosphoprotein</keyword>
<dbReference type="InterPro" id="IPR003018">
    <property type="entry name" value="GAF"/>
</dbReference>
<dbReference type="RefSeq" id="WP_346013195.1">
    <property type="nucleotide sequence ID" value="NZ_JAQYXP010000003.1"/>
</dbReference>
<evidence type="ECO:0000256" key="14">
    <source>
        <dbReference type="ARBA" id="ARBA00023170"/>
    </source>
</evidence>
<dbReference type="InterPro" id="IPR000014">
    <property type="entry name" value="PAS"/>
</dbReference>
<dbReference type="EMBL" id="JAQYXP010000003">
    <property type="protein sequence ID" value="MEN3236347.1"/>
    <property type="molecule type" value="Genomic_DNA"/>
</dbReference>
<evidence type="ECO:0000256" key="5">
    <source>
        <dbReference type="ARBA" id="ARBA00022553"/>
    </source>
</evidence>
<keyword evidence="12" id="KW-0067">ATP-binding</keyword>
<dbReference type="InterPro" id="IPR000700">
    <property type="entry name" value="PAS-assoc_C"/>
</dbReference>
<dbReference type="Gene3D" id="3.30.450.20">
    <property type="entry name" value="PAS domain"/>
    <property type="match status" value="3"/>
</dbReference>
<dbReference type="Pfam" id="PF08448">
    <property type="entry name" value="PAS_4"/>
    <property type="match status" value="1"/>
</dbReference>
<dbReference type="InterPro" id="IPR035965">
    <property type="entry name" value="PAS-like_dom_sf"/>
</dbReference>
<keyword evidence="7" id="KW-0285">Flavoprotein</keyword>
<evidence type="ECO:0000256" key="10">
    <source>
        <dbReference type="ARBA" id="ARBA00022741"/>
    </source>
</evidence>
<evidence type="ECO:0000313" key="16">
    <source>
        <dbReference type="EMBL" id="MEN3236347.1"/>
    </source>
</evidence>
<dbReference type="Proteomes" id="UP001407347">
    <property type="component" value="Unassembled WGS sequence"/>
</dbReference>
<dbReference type="InterPro" id="IPR013655">
    <property type="entry name" value="PAS_fold_3"/>
</dbReference>
<dbReference type="SUPFAM" id="SSF55781">
    <property type="entry name" value="GAF domain-like"/>
    <property type="match status" value="3"/>
</dbReference>
<dbReference type="Pfam" id="PF08447">
    <property type="entry name" value="PAS_3"/>
    <property type="match status" value="2"/>
</dbReference>
<evidence type="ECO:0000256" key="7">
    <source>
        <dbReference type="ARBA" id="ARBA00022630"/>
    </source>
</evidence>
<dbReference type="NCBIfam" id="TIGR00229">
    <property type="entry name" value="sensory_box"/>
    <property type="match status" value="2"/>
</dbReference>
<accession>A0ABU9ZXS6</accession>
<evidence type="ECO:0000256" key="13">
    <source>
        <dbReference type="ARBA" id="ARBA00022991"/>
    </source>
</evidence>
<dbReference type="SUPFAM" id="SSF55785">
    <property type="entry name" value="PYP-like sensor domain (PAS domain)"/>
    <property type="match status" value="3"/>
</dbReference>
<keyword evidence="14" id="KW-0675">Receptor</keyword>